<name>A0A0F8Y0Y5_9ZZZZ</name>
<sequence length="149" mass="16261">MTLSLLGPIVLVLFLLALVGSVIWVSTRGLWSKTSLRGLIIAVVPGLVMVGSFYALALHMYVSLGGWPKTIGETGFPPALLVHARVTLSYFGAMALLAIFGWPIALLTCSLVRRLRRYIAYVTAGGVAFVVCLILMMIGPSGFLYWWWD</sequence>
<feature type="transmembrane region" description="Helical" evidence="1">
    <location>
        <begin position="39"/>
        <end position="62"/>
    </location>
</feature>
<keyword evidence="1" id="KW-0812">Transmembrane</keyword>
<dbReference type="EMBL" id="LAZR01056096">
    <property type="protein sequence ID" value="KKK74913.1"/>
    <property type="molecule type" value="Genomic_DNA"/>
</dbReference>
<protein>
    <submittedName>
        <fullName evidence="2">Uncharacterized protein</fullName>
    </submittedName>
</protein>
<gene>
    <name evidence="2" type="ORF">LCGC14_2878980</name>
</gene>
<keyword evidence="1" id="KW-0472">Membrane</keyword>
<accession>A0A0F8Y0Y5</accession>
<feature type="transmembrane region" description="Helical" evidence="1">
    <location>
        <begin position="118"/>
        <end position="148"/>
    </location>
</feature>
<feature type="transmembrane region" description="Helical" evidence="1">
    <location>
        <begin position="82"/>
        <end position="106"/>
    </location>
</feature>
<feature type="transmembrane region" description="Helical" evidence="1">
    <location>
        <begin position="6"/>
        <end position="27"/>
    </location>
</feature>
<evidence type="ECO:0000313" key="2">
    <source>
        <dbReference type="EMBL" id="KKK74913.1"/>
    </source>
</evidence>
<reference evidence="2" key="1">
    <citation type="journal article" date="2015" name="Nature">
        <title>Complex archaea that bridge the gap between prokaryotes and eukaryotes.</title>
        <authorList>
            <person name="Spang A."/>
            <person name="Saw J.H."/>
            <person name="Jorgensen S.L."/>
            <person name="Zaremba-Niedzwiedzka K."/>
            <person name="Martijn J."/>
            <person name="Lind A.E."/>
            <person name="van Eijk R."/>
            <person name="Schleper C."/>
            <person name="Guy L."/>
            <person name="Ettema T.J."/>
        </authorList>
    </citation>
    <scope>NUCLEOTIDE SEQUENCE</scope>
</reference>
<evidence type="ECO:0000256" key="1">
    <source>
        <dbReference type="SAM" id="Phobius"/>
    </source>
</evidence>
<keyword evidence="1" id="KW-1133">Transmembrane helix</keyword>
<dbReference type="AlphaFoldDB" id="A0A0F8Y0Y5"/>
<comment type="caution">
    <text evidence="2">The sequence shown here is derived from an EMBL/GenBank/DDBJ whole genome shotgun (WGS) entry which is preliminary data.</text>
</comment>
<proteinExistence type="predicted"/>
<organism evidence="2">
    <name type="scientific">marine sediment metagenome</name>
    <dbReference type="NCBI Taxonomy" id="412755"/>
    <lineage>
        <taxon>unclassified sequences</taxon>
        <taxon>metagenomes</taxon>
        <taxon>ecological metagenomes</taxon>
    </lineage>
</organism>